<feature type="signal peptide" evidence="2">
    <location>
        <begin position="1"/>
        <end position="24"/>
    </location>
</feature>
<evidence type="ECO:0000259" key="3">
    <source>
        <dbReference type="Pfam" id="PF07589"/>
    </source>
</evidence>
<gene>
    <name evidence="4" type="ORF">TsocGM_08825</name>
</gene>
<dbReference type="Proteomes" id="UP000280296">
    <property type="component" value="Unassembled WGS sequence"/>
</dbReference>
<dbReference type="AlphaFoldDB" id="A0A432MLF4"/>
<dbReference type="InterPro" id="IPR013424">
    <property type="entry name" value="Ice-binding_C"/>
</dbReference>
<evidence type="ECO:0000313" key="5">
    <source>
        <dbReference type="Proteomes" id="UP000280296"/>
    </source>
</evidence>
<sequence>MMHINSRLAVIITASVLATSPVLGGSITITGPAPQNYKQQASHPSLNGNVELHPQSVTYIPSASTKFRNTLSDQFPDWTFSYAGGLSGTLNIDAYKAYANDGYGGAEFRATYTRGTGDPALADLYWIQMVDTGDPIVPGMNPVIDPILNDTNETPVMPFYWDINGDDPDYHDSTHKTSSTYKFIDVPAVPYPNPPPFPHFTRLYWTADLMLASWDGTLNNGVGSVTIHDGIRWGFYHLVSHDPPRSAADAVRFDRRPAGLAAVPEPASLALVSLGGPAVAAFVLFRRRNR</sequence>
<reference evidence="4 5" key="1">
    <citation type="submission" date="2018-12" db="EMBL/GenBank/DDBJ databases">
        <authorList>
            <person name="Toschakov S.V."/>
        </authorList>
    </citation>
    <scope>NUCLEOTIDE SEQUENCE [LARGE SCALE GENOMIC DNA]</scope>
    <source>
        <strain evidence="4 5">GM2012</strain>
    </source>
</reference>
<comment type="caution">
    <text evidence="4">The sequence shown here is derived from an EMBL/GenBank/DDBJ whole genome shotgun (WGS) entry which is preliminary data.</text>
</comment>
<dbReference type="NCBIfam" id="TIGR02595">
    <property type="entry name" value="PEP_CTERM"/>
    <property type="match status" value="1"/>
</dbReference>
<evidence type="ECO:0000256" key="2">
    <source>
        <dbReference type="SAM" id="SignalP"/>
    </source>
</evidence>
<feature type="transmembrane region" description="Helical" evidence="1">
    <location>
        <begin position="267"/>
        <end position="285"/>
    </location>
</feature>
<keyword evidence="1" id="KW-0472">Membrane</keyword>
<keyword evidence="1" id="KW-0812">Transmembrane</keyword>
<keyword evidence="5" id="KW-1185">Reference proteome</keyword>
<proteinExistence type="predicted"/>
<feature type="domain" description="Ice-binding protein C-terminal" evidence="3">
    <location>
        <begin position="262"/>
        <end position="288"/>
    </location>
</feature>
<protein>
    <submittedName>
        <fullName evidence="4">PEP-CTERM sorting domain-containing protein</fullName>
    </submittedName>
</protein>
<organism evidence="4 5">
    <name type="scientific">Tautonia sociabilis</name>
    <dbReference type="NCBI Taxonomy" id="2080755"/>
    <lineage>
        <taxon>Bacteria</taxon>
        <taxon>Pseudomonadati</taxon>
        <taxon>Planctomycetota</taxon>
        <taxon>Planctomycetia</taxon>
        <taxon>Isosphaerales</taxon>
        <taxon>Isosphaeraceae</taxon>
        <taxon>Tautonia</taxon>
    </lineage>
</organism>
<dbReference type="EMBL" id="RYZH01000014">
    <property type="protein sequence ID" value="RUL88037.1"/>
    <property type="molecule type" value="Genomic_DNA"/>
</dbReference>
<accession>A0A432MLF4</accession>
<dbReference type="OrthoDB" id="514928at2"/>
<dbReference type="RefSeq" id="WP_126724947.1">
    <property type="nucleotide sequence ID" value="NZ_RYZH01000014.1"/>
</dbReference>
<dbReference type="Pfam" id="PF07589">
    <property type="entry name" value="PEP-CTERM"/>
    <property type="match status" value="1"/>
</dbReference>
<keyword evidence="1" id="KW-1133">Transmembrane helix</keyword>
<feature type="chain" id="PRO_5019310155" evidence="2">
    <location>
        <begin position="25"/>
        <end position="290"/>
    </location>
</feature>
<keyword evidence="2" id="KW-0732">Signal</keyword>
<reference evidence="4 5" key="2">
    <citation type="submission" date="2019-01" db="EMBL/GenBank/DDBJ databases">
        <title>Tautonia sociabilis, a novel thermotolerant planctomycete of Isosphaeraceae family, isolated from a 4000 m deep subterranean habitat.</title>
        <authorList>
            <person name="Kovaleva O.L."/>
            <person name="Elcheninov A.G."/>
            <person name="Van Heerden E."/>
            <person name="Toshchakov S.V."/>
            <person name="Novikov A."/>
            <person name="Bonch-Osmolovskaya E.A."/>
            <person name="Kublanov I.V."/>
        </authorList>
    </citation>
    <scope>NUCLEOTIDE SEQUENCE [LARGE SCALE GENOMIC DNA]</scope>
    <source>
        <strain evidence="4 5">GM2012</strain>
    </source>
</reference>
<name>A0A432MLF4_9BACT</name>
<evidence type="ECO:0000256" key="1">
    <source>
        <dbReference type="SAM" id="Phobius"/>
    </source>
</evidence>
<evidence type="ECO:0000313" key="4">
    <source>
        <dbReference type="EMBL" id="RUL88037.1"/>
    </source>
</evidence>